<dbReference type="EMBL" id="CAJJDN010000084">
    <property type="protein sequence ID" value="CAD8105498.1"/>
    <property type="molecule type" value="Genomic_DNA"/>
</dbReference>
<accession>A0A8S1PSH2</accession>
<evidence type="ECO:0000313" key="2">
    <source>
        <dbReference type="Proteomes" id="UP000692954"/>
    </source>
</evidence>
<comment type="caution">
    <text evidence="1">The sequence shown here is derived from an EMBL/GenBank/DDBJ whole genome shotgun (WGS) entry which is preliminary data.</text>
</comment>
<proteinExistence type="predicted"/>
<evidence type="ECO:0000313" key="1">
    <source>
        <dbReference type="EMBL" id="CAD8105498.1"/>
    </source>
</evidence>
<organism evidence="1 2">
    <name type="scientific">Paramecium sonneborni</name>
    <dbReference type="NCBI Taxonomy" id="65129"/>
    <lineage>
        <taxon>Eukaryota</taxon>
        <taxon>Sar</taxon>
        <taxon>Alveolata</taxon>
        <taxon>Ciliophora</taxon>
        <taxon>Intramacronucleata</taxon>
        <taxon>Oligohymenophorea</taxon>
        <taxon>Peniculida</taxon>
        <taxon>Parameciidae</taxon>
        <taxon>Paramecium</taxon>
    </lineage>
</organism>
<keyword evidence="2" id="KW-1185">Reference proteome</keyword>
<name>A0A8S1PSH2_9CILI</name>
<protein>
    <submittedName>
        <fullName evidence="1">Uncharacterized protein</fullName>
    </submittedName>
</protein>
<sequence>MPCKLNLYLKRKIYKLKKLNKRQQESSLQRLVVLTNNLISNTRITKNAYLNSDSLNQSQSVYEKSC</sequence>
<dbReference type="Proteomes" id="UP000692954">
    <property type="component" value="Unassembled WGS sequence"/>
</dbReference>
<gene>
    <name evidence="1" type="ORF">PSON_ATCC_30995.1.T0840186</name>
</gene>
<dbReference type="AlphaFoldDB" id="A0A8S1PSH2"/>
<reference evidence="1" key="1">
    <citation type="submission" date="2021-01" db="EMBL/GenBank/DDBJ databases">
        <authorList>
            <consortium name="Genoscope - CEA"/>
            <person name="William W."/>
        </authorList>
    </citation>
    <scope>NUCLEOTIDE SEQUENCE</scope>
</reference>